<feature type="region of interest" description="Disordered" evidence="2">
    <location>
        <begin position="86"/>
        <end position="106"/>
    </location>
</feature>
<dbReference type="EMBL" id="MCFJ01000009">
    <property type="protein sequence ID" value="ORY62341.1"/>
    <property type="molecule type" value="Genomic_DNA"/>
</dbReference>
<dbReference type="PANTHER" id="PTHR42023:SF1">
    <property type="entry name" value="BHLH DOMAIN-CONTAINING PROTEIN"/>
    <property type="match status" value="1"/>
</dbReference>
<proteinExistence type="predicted"/>
<accession>A0A1Y2DSU5</accession>
<organism evidence="3 4">
    <name type="scientific">Pseudomassariella vexata</name>
    <dbReference type="NCBI Taxonomy" id="1141098"/>
    <lineage>
        <taxon>Eukaryota</taxon>
        <taxon>Fungi</taxon>
        <taxon>Dikarya</taxon>
        <taxon>Ascomycota</taxon>
        <taxon>Pezizomycotina</taxon>
        <taxon>Sordariomycetes</taxon>
        <taxon>Xylariomycetidae</taxon>
        <taxon>Amphisphaeriales</taxon>
        <taxon>Pseudomassariaceae</taxon>
        <taxon>Pseudomassariella</taxon>
    </lineage>
</organism>
<comment type="caution">
    <text evidence="3">The sequence shown here is derived from an EMBL/GenBank/DDBJ whole genome shotgun (WGS) entry which is preliminary data.</text>
</comment>
<feature type="compositionally biased region" description="Basic and acidic residues" evidence="2">
    <location>
        <begin position="47"/>
        <end position="64"/>
    </location>
</feature>
<feature type="compositionally biased region" description="Basic and acidic residues" evidence="2">
    <location>
        <begin position="209"/>
        <end position="245"/>
    </location>
</feature>
<evidence type="ECO:0000256" key="2">
    <source>
        <dbReference type="SAM" id="MobiDB-lite"/>
    </source>
</evidence>
<feature type="coiled-coil region" evidence="1">
    <location>
        <begin position="612"/>
        <end position="682"/>
    </location>
</feature>
<dbReference type="PANTHER" id="PTHR42023">
    <property type="entry name" value="BHLH DOMAIN-CONTAINING PROTEIN"/>
    <property type="match status" value="1"/>
</dbReference>
<feature type="compositionally biased region" description="Polar residues" evidence="2">
    <location>
        <begin position="482"/>
        <end position="498"/>
    </location>
</feature>
<feature type="region of interest" description="Disordered" evidence="2">
    <location>
        <begin position="149"/>
        <end position="539"/>
    </location>
</feature>
<feature type="compositionally biased region" description="Basic and acidic residues" evidence="2">
    <location>
        <begin position="1"/>
        <end position="17"/>
    </location>
</feature>
<feature type="region of interest" description="Disordered" evidence="2">
    <location>
        <begin position="571"/>
        <end position="595"/>
    </location>
</feature>
<dbReference type="RefSeq" id="XP_040714177.1">
    <property type="nucleotide sequence ID" value="XM_040858505.1"/>
</dbReference>
<sequence>MPTMWDRLRPAQQKDHSAPALNRKKLEEWQNSRGPSQGYSYTIKGGARPERPPRNFQKPKDNHNNTKPYLLCGVANNALEVRTQDADTTLSQQSNRSACGPGPTASRWQLPVSQLRLLAIRPSSFFSVFAAVTRCCYVRCAAAPRQNLQQPKRHFPPSSPDVSTLRNGPHAHQDGDVSPIQEVSQSSHFNMDHGTTGRSGQARSNIPMMRREQRQKKDAALSALRESKSREQLRQPRPHGHDVRWDALTGEPTTSEKGRPSFVDPHQEVQKYSGPSSLPINHPTANPSPFGERIRRTQPPRQASSSPQTEPPPRPEWRGASGHPPKSSKRPPRGAGVLSPVDSLGSETSSSSPPIQSKERLGSRALSGATRSAVPSSTPWAPAPADPKPSTSNVQAYPSPPLSDDTSVPAKVLPKPVTQVHPAPEAQSPPSSLFPPNEKAIRRKPAAQGHQPPSATSSVYSQLDIHPAQAPPGGFPVDEWTQPPSRFSVTTYATSAHSANPRHSADLNEDTPPLPTPPTQFSQSLPKSATPPGNSILDRKRPVVSGYEHLPRHRVPSEPIKLNMDSPYYMSSGLTSSSRSTNPRPVPNGNHSSLSVVSVGSLDKNLPLAPPEESARDRVAQLNAKLQSLANRRININQAIKQMTELMPTDRILASDEVIRKREKEKRKVEVLRDELANVQREEYDLGLKLHRAYKRLDRDADFEPTTLWVRRVTG</sequence>
<feature type="compositionally biased region" description="Low complexity" evidence="2">
    <location>
        <begin position="571"/>
        <end position="580"/>
    </location>
</feature>
<dbReference type="STRING" id="1141098.A0A1Y2DSU5"/>
<evidence type="ECO:0000313" key="4">
    <source>
        <dbReference type="Proteomes" id="UP000193689"/>
    </source>
</evidence>
<feature type="region of interest" description="Disordered" evidence="2">
    <location>
        <begin position="1"/>
        <end position="68"/>
    </location>
</feature>
<gene>
    <name evidence="3" type="ORF">BCR38DRAFT_410768</name>
</gene>
<dbReference type="Proteomes" id="UP000193689">
    <property type="component" value="Unassembled WGS sequence"/>
</dbReference>
<feature type="compositionally biased region" description="Polar residues" evidence="2">
    <location>
        <begin position="519"/>
        <end position="533"/>
    </location>
</feature>
<keyword evidence="4" id="KW-1185">Reference proteome</keyword>
<keyword evidence="1" id="KW-0175">Coiled coil</keyword>
<feature type="compositionally biased region" description="Low complexity" evidence="2">
    <location>
        <begin position="343"/>
        <end position="356"/>
    </location>
</feature>
<reference evidence="3 4" key="1">
    <citation type="submission" date="2016-07" db="EMBL/GenBank/DDBJ databases">
        <title>Pervasive Adenine N6-methylation of Active Genes in Fungi.</title>
        <authorList>
            <consortium name="DOE Joint Genome Institute"/>
            <person name="Mondo S.J."/>
            <person name="Dannebaum R.O."/>
            <person name="Kuo R.C."/>
            <person name="Labutti K."/>
            <person name="Haridas S."/>
            <person name="Kuo A."/>
            <person name="Salamov A."/>
            <person name="Ahrendt S.R."/>
            <person name="Lipzen A."/>
            <person name="Sullivan W."/>
            <person name="Andreopoulos W.B."/>
            <person name="Clum A."/>
            <person name="Lindquist E."/>
            <person name="Daum C."/>
            <person name="Ramamoorthy G.K."/>
            <person name="Gryganskyi A."/>
            <person name="Culley D."/>
            <person name="Magnuson J.K."/>
            <person name="James T.Y."/>
            <person name="O'Malley M.A."/>
            <person name="Stajich J.E."/>
            <person name="Spatafora J.W."/>
            <person name="Visel A."/>
            <person name="Grigoriev I.V."/>
        </authorList>
    </citation>
    <scope>NUCLEOTIDE SEQUENCE [LARGE SCALE GENOMIC DNA]</scope>
    <source>
        <strain evidence="3 4">CBS 129021</strain>
    </source>
</reference>
<feature type="compositionally biased region" description="Polar residues" evidence="2">
    <location>
        <begin position="299"/>
        <end position="308"/>
    </location>
</feature>
<evidence type="ECO:0000256" key="1">
    <source>
        <dbReference type="SAM" id="Coils"/>
    </source>
</evidence>
<name>A0A1Y2DSU5_9PEZI</name>
<dbReference type="OrthoDB" id="4507572at2759"/>
<feature type="compositionally biased region" description="Basic and acidic residues" evidence="2">
    <location>
        <begin position="254"/>
        <end position="269"/>
    </location>
</feature>
<feature type="compositionally biased region" description="Polar residues" evidence="2">
    <location>
        <begin position="451"/>
        <end position="461"/>
    </location>
</feature>
<dbReference type="InParanoid" id="A0A1Y2DSU5"/>
<evidence type="ECO:0000313" key="3">
    <source>
        <dbReference type="EMBL" id="ORY62341.1"/>
    </source>
</evidence>
<protein>
    <submittedName>
        <fullName evidence="3">Uncharacterized protein</fullName>
    </submittedName>
</protein>
<dbReference type="GeneID" id="63774717"/>
<feature type="compositionally biased region" description="Polar residues" evidence="2">
    <location>
        <begin position="86"/>
        <end position="97"/>
    </location>
</feature>
<feature type="compositionally biased region" description="Polar residues" evidence="2">
    <location>
        <begin position="31"/>
        <end position="40"/>
    </location>
</feature>
<feature type="compositionally biased region" description="Polar residues" evidence="2">
    <location>
        <begin position="273"/>
        <end position="287"/>
    </location>
</feature>
<feature type="compositionally biased region" description="Polar residues" evidence="2">
    <location>
        <begin position="369"/>
        <end position="379"/>
    </location>
</feature>
<dbReference type="AlphaFoldDB" id="A0A1Y2DSU5"/>